<dbReference type="Proteomes" id="UP001151760">
    <property type="component" value="Unassembled WGS sequence"/>
</dbReference>
<feature type="compositionally biased region" description="Basic and acidic residues" evidence="1">
    <location>
        <begin position="41"/>
        <end position="80"/>
    </location>
</feature>
<comment type="caution">
    <text evidence="2">The sequence shown here is derived from an EMBL/GenBank/DDBJ whole genome shotgun (WGS) entry which is preliminary data.</text>
</comment>
<dbReference type="Gene3D" id="2.40.70.10">
    <property type="entry name" value="Acid Proteases"/>
    <property type="match status" value="1"/>
</dbReference>
<proteinExistence type="predicted"/>
<dbReference type="PANTHER" id="PTHR33067">
    <property type="entry name" value="RNA-DIRECTED DNA POLYMERASE-RELATED"/>
    <property type="match status" value="1"/>
</dbReference>
<protein>
    <submittedName>
        <fullName evidence="2">Zinc finger, CCHC-type containing protein</fullName>
    </submittedName>
</protein>
<dbReference type="PANTHER" id="PTHR33067:SF9">
    <property type="entry name" value="RNA-DIRECTED DNA POLYMERASE"/>
    <property type="match status" value="1"/>
</dbReference>
<reference evidence="2" key="2">
    <citation type="submission" date="2022-01" db="EMBL/GenBank/DDBJ databases">
        <authorList>
            <person name="Yamashiro T."/>
            <person name="Shiraishi A."/>
            <person name="Satake H."/>
            <person name="Nakayama K."/>
        </authorList>
    </citation>
    <scope>NUCLEOTIDE SEQUENCE</scope>
</reference>
<feature type="region of interest" description="Disordered" evidence="1">
    <location>
        <begin position="40"/>
        <end position="116"/>
    </location>
</feature>
<organism evidence="2 3">
    <name type="scientific">Tanacetum coccineum</name>
    <dbReference type="NCBI Taxonomy" id="301880"/>
    <lineage>
        <taxon>Eukaryota</taxon>
        <taxon>Viridiplantae</taxon>
        <taxon>Streptophyta</taxon>
        <taxon>Embryophyta</taxon>
        <taxon>Tracheophyta</taxon>
        <taxon>Spermatophyta</taxon>
        <taxon>Magnoliopsida</taxon>
        <taxon>eudicotyledons</taxon>
        <taxon>Gunneridae</taxon>
        <taxon>Pentapetalae</taxon>
        <taxon>asterids</taxon>
        <taxon>campanulids</taxon>
        <taxon>Asterales</taxon>
        <taxon>Asteraceae</taxon>
        <taxon>Asteroideae</taxon>
        <taxon>Anthemideae</taxon>
        <taxon>Anthemidinae</taxon>
        <taxon>Tanacetum</taxon>
    </lineage>
</organism>
<evidence type="ECO:0000313" key="2">
    <source>
        <dbReference type="EMBL" id="GJS94940.1"/>
    </source>
</evidence>
<dbReference type="CDD" id="cd00303">
    <property type="entry name" value="retropepsin_like"/>
    <property type="match status" value="1"/>
</dbReference>
<dbReference type="EMBL" id="BQNB010011770">
    <property type="protein sequence ID" value="GJS94940.1"/>
    <property type="molecule type" value="Genomic_DNA"/>
</dbReference>
<reference evidence="2" key="1">
    <citation type="journal article" date="2022" name="Int. J. Mol. Sci.">
        <title>Draft Genome of Tanacetum Coccineum: Genomic Comparison of Closely Related Tanacetum-Family Plants.</title>
        <authorList>
            <person name="Yamashiro T."/>
            <person name="Shiraishi A."/>
            <person name="Nakayama K."/>
            <person name="Satake H."/>
        </authorList>
    </citation>
    <scope>NUCLEOTIDE SEQUENCE</scope>
</reference>
<evidence type="ECO:0000313" key="3">
    <source>
        <dbReference type="Proteomes" id="UP001151760"/>
    </source>
</evidence>
<dbReference type="InterPro" id="IPR021109">
    <property type="entry name" value="Peptidase_aspartic_dom_sf"/>
</dbReference>
<accession>A0ABQ4ZY68</accession>
<sequence>MTEMLRLLKELTTSRTPEKVLIREESKFLVTKNMNSISLTKGEEERIDKKEVTPDNTERPTETEVEMPVKKAETKNEAKNRAGNKSIKPPENEEASDAPGSQPVANPSGKEKRKTYKVLPRGRVYDAILKKKIKKKEDIRENFEIPCSIRGLKHVNALIDQGSDVNVMPYSTYMKLADERHAETDIRLLLASHSYIYPLGITEDVLVEVAEHVYPVDFMILDIKENKKRPFILGTPFLTTAKATIRFDKGTITLRSGKRKVSFHMIPDPLCMTDKGVKNDIKPITPTITVNMIVLVWEEKIKLHLEREIKFNQ</sequence>
<keyword evidence="3" id="KW-1185">Reference proteome</keyword>
<gene>
    <name evidence="2" type="ORF">Tco_0801908</name>
</gene>
<name>A0ABQ4ZY68_9ASTR</name>
<evidence type="ECO:0000256" key="1">
    <source>
        <dbReference type="SAM" id="MobiDB-lite"/>
    </source>
</evidence>